<dbReference type="FunFam" id="3.10.10.10:FF:000007">
    <property type="entry name" value="Retrovirus-related Pol polyprotein from transposon 17.6-like Protein"/>
    <property type="match status" value="1"/>
</dbReference>
<dbReference type="GO" id="GO:0003676">
    <property type="term" value="F:nucleic acid binding"/>
    <property type="evidence" value="ECO:0007669"/>
    <property type="project" value="InterPro"/>
</dbReference>
<keyword evidence="2" id="KW-0808">Transferase</keyword>
<reference evidence="11" key="1">
    <citation type="submission" date="2020-07" db="EMBL/GenBank/DDBJ databases">
        <authorList>
            <person name="Lin J."/>
        </authorList>
    </citation>
    <scope>NUCLEOTIDE SEQUENCE</scope>
</reference>
<dbReference type="PROSITE" id="PS50878">
    <property type="entry name" value="RT_POL"/>
    <property type="match status" value="1"/>
</dbReference>
<dbReference type="GO" id="GO:0006508">
    <property type="term" value="P:proteolysis"/>
    <property type="evidence" value="ECO:0007669"/>
    <property type="project" value="UniProtKB-KW"/>
</dbReference>
<dbReference type="InterPro" id="IPR001584">
    <property type="entry name" value="Integrase_cat-core"/>
</dbReference>
<dbReference type="InterPro" id="IPR036397">
    <property type="entry name" value="RNaseH_sf"/>
</dbReference>
<dbReference type="Gene3D" id="3.30.420.10">
    <property type="entry name" value="Ribonuclease H-like superfamily/Ribonuclease H"/>
    <property type="match status" value="1"/>
</dbReference>
<dbReference type="InterPro" id="IPR005162">
    <property type="entry name" value="Retrotrans_gag_dom"/>
</dbReference>
<dbReference type="Gene3D" id="1.10.340.70">
    <property type="match status" value="1"/>
</dbReference>
<dbReference type="SUPFAM" id="SSF54160">
    <property type="entry name" value="Chromo domain-like"/>
    <property type="match status" value="1"/>
</dbReference>
<evidence type="ECO:0000259" key="9">
    <source>
        <dbReference type="PROSITE" id="PS50878"/>
    </source>
</evidence>
<sequence>METRSQELKKMEELLRTMIKDATSHGSNPFRRCEQFFGIDGTPEDSKVKIAAIHLEGRALQWHQVFMKARLTRSRPTWEEYVTALNTWFGSELYDDPMSELKKLRQTGTVQEYQDRFGELLNRVDLSEEYAVSCFLSGLKEEIQIPIRMFQLRTLQKALSLAKLQEVSVEASNKHIKSGTKPMPLNTPPLLPTPKSIGGHHNSGNFRALRPPMQQGIVNSQGTNPTKTLRTYQKNEIEKIVQDLLAQGVIRPSTSPCSSPVVLVKKKNGSWRMCIDYRTLNECTVKDRFPIPLVDELINELHGSTHYSKLDLRSGYHQIRIFEDDIPKTAFRMHEGHYEFLVMPFGLTNAPSTFQGLMNEIFRPYLRKFIIVFFDDILVYSRGEDEHLAHLRIVFDILKQHSLFIKEKKCTFAAPRIEYLGHVIDQNGVYMDPQKIKSIKTGINTKPTEVGIKIDGLRLRINLQEGPGERGGLSRAPTLAAVSIVKTELLDEIRKSWETNTELKSLIEAKQHDPASRHHYTWAHDQLRRKGKLVVGNDANLKQKLLQEFHSSSTGGHSGVDVTTKRISSYFYWRGLHKDAKKFVNECDICQRNKSESMAPAGLLQPLPIPDRIWTEISMDFIKGLPPSYGKEVIFVVVDRLSKYAHFIALSHLYSVPTVAQAFFDNIYRLNGLPKSIVSDRDAVFISHVWQELFKHLKVQLNISTAYHPQSDGQTEVVNRCLENYLRCMTGEQPKDWVKRLAMAEWCKIHHTFHISQLKKKIGSAASSSTIPAYVNAEGQLLVESIAVLDRRITKRGNKAVTQVLIQWSNLPEEETTWEYLFDLQKRYPNFNP</sequence>
<dbReference type="Pfam" id="PF00665">
    <property type="entry name" value="rve"/>
    <property type="match status" value="1"/>
</dbReference>
<dbReference type="PANTHER" id="PTHR37984">
    <property type="entry name" value="PROTEIN CBG26694"/>
    <property type="match status" value="1"/>
</dbReference>
<dbReference type="GO" id="GO:0004519">
    <property type="term" value="F:endonuclease activity"/>
    <property type="evidence" value="ECO:0007669"/>
    <property type="project" value="UniProtKB-KW"/>
</dbReference>
<organism evidence="11">
    <name type="scientific">Ananas comosus var. bracteatus</name>
    <name type="common">red pineapple</name>
    <dbReference type="NCBI Taxonomy" id="296719"/>
    <lineage>
        <taxon>Eukaryota</taxon>
        <taxon>Viridiplantae</taxon>
        <taxon>Streptophyta</taxon>
        <taxon>Embryophyta</taxon>
        <taxon>Tracheophyta</taxon>
        <taxon>Spermatophyta</taxon>
        <taxon>Magnoliopsida</taxon>
        <taxon>Liliopsida</taxon>
        <taxon>Poales</taxon>
        <taxon>Bromeliaceae</taxon>
        <taxon>Bromelioideae</taxon>
        <taxon>Ananas</taxon>
    </lineage>
</organism>
<evidence type="ECO:0000256" key="3">
    <source>
        <dbReference type="ARBA" id="ARBA00022695"/>
    </source>
</evidence>
<evidence type="ECO:0000256" key="4">
    <source>
        <dbReference type="ARBA" id="ARBA00022722"/>
    </source>
</evidence>
<dbReference type="Pfam" id="PF00078">
    <property type="entry name" value="RVT_1"/>
    <property type="match status" value="1"/>
</dbReference>
<name>A0A6V7QMV9_ANACO</name>
<dbReference type="CDD" id="cd01647">
    <property type="entry name" value="RT_LTR"/>
    <property type="match status" value="1"/>
</dbReference>
<dbReference type="InterPro" id="IPR043502">
    <property type="entry name" value="DNA/RNA_pol_sf"/>
</dbReference>
<protein>
    <recommendedName>
        <fullName evidence="12">Transposon Ty3-I Gag-Pol polyprotein</fullName>
    </recommendedName>
</protein>
<dbReference type="Pfam" id="PF17921">
    <property type="entry name" value="Integrase_H2C2"/>
    <property type="match status" value="1"/>
</dbReference>
<feature type="domain" description="Integrase catalytic" evidence="10">
    <location>
        <begin position="604"/>
        <end position="780"/>
    </location>
</feature>
<feature type="domain" description="Reverse transcriptase" evidence="9">
    <location>
        <begin position="245"/>
        <end position="424"/>
    </location>
</feature>
<dbReference type="InterPro" id="IPR000477">
    <property type="entry name" value="RT_dom"/>
</dbReference>
<keyword evidence="5" id="KW-0255">Endonuclease</keyword>
<keyword evidence="1" id="KW-0645">Protease</keyword>
<dbReference type="Gene3D" id="3.30.70.270">
    <property type="match status" value="1"/>
</dbReference>
<evidence type="ECO:0000259" key="8">
    <source>
        <dbReference type="PROSITE" id="PS50013"/>
    </source>
</evidence>
<proteinExistence type="predicted"/>
<dbReference type="GO" id="GO:0003964">
    <property type="term" value="F:RNA-directed DNA polymerase activity"/>
    <property type="evidence" value="ECO:0007669"/>
    <property type="project" value="UniProtKB-KW"/>
</dbReference>
<dbReference type="SUPFAM" id="SSF53098">
    <property type="entry name" value="Ribonuclease H-like"/>
    <property type="match status" value="1"/>
</dbReference>
<dbReference type="PANTHER" id="PTHR37984:SF5">
    <property type="entry name" value="PROTEIN NYNRIN-LIKE"/>
    <property type="match status" value="1"/>
</dbReference>
<dbReference type="EMBL" id="LR862137">
    <property type="protein sequence ID" value="CAD1844221.1"/>
    <property type="molecule type" value="Genomic_DNA"/>
</dbReference>
<dbReference type="InterPro" id="IPR041588">
    <property type="entry name" value="Integrase_H2C2"/>
</dbReference>
<dbReference type="AlphaFoldDB" id="A0A6V7QMV9"/>
<evidence type="ECO:0000256" key="6">
    <source>
        <dbReference type="ARBA" id="ARBA00022801"/>
    </source>
</evidence>
<dbReference type="PROSITE" id="PS50013">
    <property type="entry name" value="CHROMO_2"/>
    <property type="match status" value="1"/>
</dbReference>
<dbReference type="InterPro" id="IPR043128">
    <property type="entry name" value="Rev_trsase/Diguanyl_cyclase"/>
</dbReference>
<evidence type="ECO:0000256" key="7">
    <source>
        <dbReference type="ARBA" id="ARBA00022918"/>
    </source>
</evidence>
<evidence type="ECO:0000256" key="1">
    <source>
        <dbReference type="ARBA" id="ARBA00022670"/>
    </source>
</evidence>
<evidence type="ECO:0000313" key="11">
    <source>
        <dbReference type="EMBL" id="CAD1844221.1"/>
    </source>
</evidence>
<dbReference type="SUPFAM" id="SSF56672">
    <property type="entry name" value="DNA/RNA polymerases"/>
    <property type="match status" value="1"/>
</dbReference>
<keyword evidence="4" id="KW-0540">Nuclease</keyword>
<accession>A0A6V7QMV9</accession>
<dbReference type="InterPro" id="IPR016197">
    <property type="entry name" value="Chromo-like_dom_sf"/>
</dbReference>
<dbReference type="InterPro" id="IPR023780">
    <property type="entry name" value="Chromo_domain"/>
</dbReference>
<dbReference type="InterPro" id="IPR050951">
    <property type="entry name" value="Retrovirus_Pol_polyprotein"/>
</dbReference>
<gene>
    <name evidence="11" type="ORF">CB5_LOCUS27432</name>
</gene>
<dbReference type="InterPro" id="IPR000953">
    <property type="entry name" value="Chromo/chromo_shadow_dom"/>
</dbReference>
<feature type="domain" description="Chromo" evidence="8">
    <location>
        <begin position="781"/>
        <end position="833"/>
    </location>
</feature>
<evidence type="ECO:0000256" key="5">
    <source>
        <dbReference type="ARBA" id="ARBA00022759"/>
    </source>
</evidence>
<evidence type="ECO:0008006" key="12">
    <source>
        <dbReference type="Google" id="ProtNLM"/>
    </source>
</evidence>
<keyword evidence="3" id="KW-0548">Nucleotidyltransferase</keyword>
<keyword evidence="6" id="KW-0378">Hydrolase</keyword>
<dbReference type="Gene3D" id="3.10.10.10">
    <property type="entry name" value="HIV Type 1 Reverse Transcriptase, subunit A, domain 1"/>
    <property type="match status" value="1"/>
</dbReference>
<dbReference type="Pfam" id="PF03732">
    <property type="entry name" value="Retrotrans_gag"/>
    <property type="match status" value="1"/>
</dbReference>
<dbReference type="GO" id="GO:0015074">
    <property type="term" value="P:DNA integration"/>
    <property type="evidence" value="ECO:0007669"/>
    <property type="project" value="InterPro"/>
</dbReference>
<dbReference type="FunFam" id="1.10.340.70:FF:000001">
    <property type="entry name" value="Retrovirus-related Pol polyprotein from transposon gypsy-like Protein"/>
    <property type="match status" value="1"/>
</dbReference>
<dbReference type="PROSITE" id="PS50994">
    <property type="entry name" value="INTEGRASE"/>
    <property type="match status" value="1"/>
</dbReference>
<evidence type="ECO:0000259" key="10">
    <source>
        <dbReference type="PROSITE" id="PS50994"/>
    </source>
</evidence>
<dbReference type="Pfam" id="PF00385">
    <property type="entry name" value="Chromo"/>
    <property type="match status" value="1"/>
</dbReference>
<dbReference type="GO" id="GO:0008233">
    <property type="term" value="F:peptidase activity"/>
    <property type="evidence" value="ECO:0007669"/>
    <property type="project" value="UniProtKB-KW"/>
</dbReference>
<evidence type="ECO:0000256" key="2">
    <source>
        <dbReference type="ARBA" id="ARBA00022679"/>
    </source>
</evidence>
<keyword evidence="7" id="KW-0695">RNA-directed DNA polymerase</keyword>
<dbReference type="InterPro" id="IPR012337">
    <property type="entry name" value="RNaseH-like_sf"/>
</dbReference>